<dbReference type="EMBL" id="KC454357">
    <property type="protein sequence ID" value="AGM15882.1"/>
    <property type="molecule type" value="mRNA"/>
</dbReference>
<sequence length="173" mass="19990">MKVLTVSALVCAMMVLTRAAPPPEETPQSGQKESHLVKRSTACPWGWSLLGGRCYRYVTTPMSWARAERYCQALGGNLASAHNYRQYYWIQRMIFRATHSYRQAWIGGSDAQQEHYWFWSDGTSFNYRRWCHGQPNNHGGNQHCLQMNFSGGRCWNDLQCFSLLPSVCSRKRL</sequence>
<dbReference type="InterPro" id="IPR016187">
    <property type="entry name" value="CTDL_fold"/>
</dbReference>
<evidence type="ECO:0000256" key="2">
    <source>
        <dbReference type="SAM" id="SignalP"/>
    </source>
</evidence>
<name>R4TGG3_EPICO</name>
<dbReference type="AlphaFoldDB" id="R4TGG3"/>
<dbReference type="PANTHER" id="PTHR22803">
    <property type="entry name" value="MANNOSE, PHOSPHOLIPASE, LECTIN RECEPTOR RELATED"/>
    <property type="match status" value="1"/>
</dbReference>
<organism evidence="4">
    <name type="scientific">Epinephelus coioides</name>
    <name type="common">Orange-spotted grouper</name>
    <name type="synonym">Epinephelus nebulosus</name>
    <dbReference type="NCBI Taxonomy" id="94232"/>
    <lineage>
        <taxon>Eukaryota</taxon>
        <taxon>Metazoa</taxon>
        <taxon>Chordata</taxon>
        <taxon>Craniata</taxon>
        <taxon>Vertebrata</taxon>
        <taxon>Euteleostomi</taxon>
        <taxon>Actinopterygii</taxon>
        <taxon>Neopterygii</taxon>
        <taxon>Teleostei</taxon>
        <taxon>Neoteleostei</taxon>
        <taxon>Acanthomorphata</taxon>
        <taxon>Eupercaria</taxon>
        <taxon>Perciformes</taxon>
        <taxon>Serranoidei</taxon>
        <taxon>Serranidae</taxon>
        <taxon>Epinephelinae</taxon>
        <taxon>Epinephelini</taxon>
        <taxon>Epinephelus</taxon>
    </lineage>
</organism>
<dbReference type="SMART" id="SM00034">
    <property type="entry name" value="CLECT"/>
    <property type="match status" value="1"/>
</dbReference>
<evidence type="ECO:0000259" key="3">
    <source>
        <dbReference type="PROSITE" id="PS50041"/>
    </source>
</evidence>
<reference evidence="4" key="1">
    <citation type="journal article" date="2014" name="J. Fish Biol.">
        <title>Molecular cloning and expression of a C-type lectin-like protein from orange-spotted grouper Epinephelus coioides.</title>
        <authorList>
            <person name="Ji H."/>
            <person name="Wei J."/>
            <person name="Wei S."/>
            <person name="Yan Y."/>
            <person name="Huang Y."/>
            <person name="Huang X."/>
            <person name="Zhou S."/>
            <person name="Zhou Y."/>
            <person name="Qin Q."/>
        </authorList>
    </citation>
    <scope>NUCLEOTIDE SEQUENCE</scope>
</reference>
<dbReference type="CDD" id="cd00037">
    <property type="entry name" value="CLECT"/>
    <property type="match status" value="1"/>
</dbReference>
<keyword evidence="1" id="KW-1015">Disulfide bond</keyword>
<dbReference type="PROSITE" id="PS50041">
    <property type="entry name" value="C_TYPE_LECTIN_2"/>
    <property type="match status" value="1"/>
</dbReference>
<dbReference type="InterPro" id="IPR050111">
    <property type="entry name" value="C-type_lectin/snaclec_domain"/>
</dbReference>
<feature type="chain" id="PRO_5004379394" evidence="2">
    <location>
        <begin position="20"/>
        <end position="173"/>
    </location>
</feature>
<accession>R4TGG3</accession>
<dbReference type="Gene3D" id="3.10.100.10">
    <property type="entry name" value="Mannose-Binding Protein A, subunit A"/>
    <property type="match status" value="1"/>
</dbReference>
<feature type="domain" description="C-type lectin" evidence="3">
    <location>
        <begin position="50"/>
        <end position="169"/>
    </location>
</feature>
<proteinExistence type="evidence at transcript level"/>
<evidence type="ECO:0000256" key="1">
    <source>
        <dbReference type="ARBA" id="ARBA00023157"/>
    </source>
</evidence>
<dbReference type="SUPFAM" id="SSF56436">
    <property type="entry name" value="C-type lectin-like"/>
    <property type="match status" value="1"/>
</dbReference>
<keyword evidence="2" id="KW-0732">Signal</keyword>
<protein>
    <submittedName>
        <fullName evidence="4">Antifreeze protein</fullName>
    </submittedName>
</protein>
<dbReference type="PRINTS" id="PR01504">
    <property type="entry name" value="PNCREATITSAP"/>
</dbReference>
<evidence type="ECO:0000313" key="4">
    <source>
        <dbReference type="EMBL" id="AGM15882.1"/>
    </source>
</evidence>
<dbReference type="InterPro" id="IPR018378">
    <property type="entry name" value="C-type_lectin_CS"/>
</dbReference>
<dbReference type="InterPro" id="IPR001304">
    <property type="entry name" value="C-type_lectin-like"/>
</dbReference>
<dbReference type="SMR" id="R4TGG3"/>
<dbReference type="Pfam" id="PF00059">
    <property type="entry name" value="Lectin_C"/>
    <property type="match status" value="1"/>
</dbReference>
<dbReference type="PROSITE" id="PS00615">
    <property type="entry name" value="C_TYPE_LECTIN_1"/>
    <property type="match status" value="1"/>
</dbReference>
<feature type="signal peptide" evidence="2">
    <location>
        <begin position="1"/>
        <end position="19"/>
    </location>
</feature>
<dbReference type="InterPro" id="IPR016186">
    <property type="entry name" value="C-type_lectin-like/link_sf"/>
</dbReference>